<keyword evidence="2" id="KW-0808">Transferase</keyword>
<dbReference type="PANTHER" id="PTHR36174">
    <property type="entry name" value="LIPID II:GLYCINE GLYCYLTRANSFERASE"/>
    <property type="match status" value="1"/>
</dbReference>
<reference evidence="8 9" key="1">
    <citation type="submission" date="2021-02" db="EMBL/GenBank/DDBJ databases">
        <title>Complete genome of Desulfoluna sp. strain ASN36.</title>
        <authorList>
            <person name="Takahashi A."/>
            <person name="Kojima H."/>
            <person name="Fukui M."/>
        </authorList>
    </citation>
    <scope>NUCLEOTIDE SEQUENCE [LARGE SCALE GENOMIC DNA]</scope>
    <source>
        <strain evidence="8 9">ASN36</strain>
    </source>
</reference>
<gene>
    <name evidence="8" type="ORF">DSLASN_45760</name>
</gene>
<feature type="domain" description="BioF2-like acetyltransferase" evidence="7">
    <location>
        <begin position="39"/>
        <end position="177"/>
    </location>
</feature>
<evidence type="ECO:0000256" key="2">
    <source>
        <dbReference type="ARBA" id="ARBA00022679"/>
    </source>
</evidence>
<dbReference type="Gene3D" id="3.40.630.30">
    <property type="match status" value="1"/>
</dbReference>
<sequence>MPLACLGVNRLHGSLTCTTRTHKVSLKMELEGGPEQLRSSFKSKLRSQIRKAEKNGLQTEVGGKSLLDEFYAVFARNMRDLGSPVHSRVLFEKVLEEFKDGVAIVIVRQGRKPLAGGFTLAYRDTVLNPWASSLKESRHLASNMLLYWTMLEYACKSHFRRFDFGRSSPGCGACRFKQQWGAQASPLFWHDVSLNGQPPPAEKLTFNLWKYLPVPMATLLGPYLRKHIGL</sequence>
<accession>A0ABM7PN37</accession>
<evidence type="ECO:0000256" key="6">
    <source>
        <dbReference type="ARBA" id="ARBA00023316"/>
    </source>
</evidence>
<evidence type="ECO:0000313" key="8">
    <source>
        <dbReference type="EMBL" id="BCS98944.1"/>
    </source>
</evidence>
<comment type="similarity">
    <text evidence="1">Belongs to the FemABX family.</text>
</comment>
<keyword evidence="9" id="KW-1185">Reference proteome</keyword>
<dbReference type="InterPro" id="IPR016181">
    <property type="entry name" value="Acyl_CoA_acyltransferase"/>
</dbReference>
<dbReference type="InterPro" id="IPR003447">
    <property type="entry name" value="FEMABX"/>
</dbReference>
<evidence type="ECO:0000256" key="1">
    <source>
        <dbReference type="ARBA" id="ARBA00009943"/>
    </source>
</evidence>
<proteinExistence type="inferred from homology"/>
<organism evidence="8 9">
    <name type="scientific">Desulfoluna limicola</name>
    <dbReference type="NCBI Taxonomy" id="2810562"/>
    <lineage>
        <taxon>Bacteria</taxon>
        <taxon>Pseudomonadati</taxon>
        <taxon>Thermodesulfobacteriota</taxon>
        <taxon>Desulfobacteria</taxon>
        <taxon>Desulfobacterales</taxon>
        <taxon>Desulfolunaceae</taxon>
        <taxon>Desulfoluna</taxon>
    </lineage>
</organism>
<keyword evidence="3" id="KW-0133">Cell shape</keyword>
<evidence type="ECO:0000313" key="9">
    <source>
        <dbReference type="Proteomes" id="UP001320148"/>
    </source>
</evidence>
<dbReference type="SUPFAM" id="SSF55729">
    <property type="entry name" value="Acyl-CoA N-acyltransferases (Nat)"/>
    <property type="match status" value="1"/>
</dbReference>
<dbReference type="EMBL" id="AP024488">
    <property type="protein sequence ID" value="BCS98944.1"/>
    <property type="molecule type" value="Genomic_DNA"/>
</dbReference>
<keyword evidence="5" id="KW-0012">Acyltransferase</keyword>
<dbReference type="Proteomes" id="UP001320148">
    <property type="component" value="Chromosome"/>
</dbReference>
<dbReference type="InterPro" id="IPR038740">
    <property type="entry name" value="BioF2-like_GNAT_dom"/>
</dbReference>
<dbReference type="InterPro" id="IPR050644">
    <property type="entry name" value="PG_Glycine_Bridge_Synth"/>
</dbReference>
<evidence type="ECO:0000256" key="4">
    <source>
        <dbReference type="ARBA" id="ARBA00022984"/>
    </source>
</evidence>
<evidence type="ECO:0000256" key="5">
    <source>
        <dbReference type="ARBA" id="ARBA00023315"/>
    </source>
</evidence>
<protein>
    <recommendedName>
        <fullName evidence="7">BioF2-like acetyltransferase domain-containing protein</fullName>
    </recommendedName>
</protein>
<name>A0ABM7PN37_9BACT</name>
<dbReference type="PROSITE" id="PS51191">
    <property type="entry name" value="FEMABX"/>
    <property type="match status" value="1"/>
</dbReference>
<keyword evidence="6" id="KW-0961">Cell wall biogenesis/degradation</keyword>
<keyword evidence="4" id="KW-0573">Peptidoglycan synthesis</keyword>
<dbReference type="PANTHER" id="PTHR36174:SF1">
    <property type="entry name" value="LIPID II:GLYCINE GLYCYLTRANSFERASE"/>
    <property type="match status" value="1"/>
</dbReference>
<evidence type="ECO:0000256" key="3">
    <source>
        <dbReference type="ARBA" id="ARBA00022960"/>
    </source>
</evidence>
<evidence type="ECO:0000259" key="7">
    <source>
        <dbReference type="Pfam" id="PF13480"/>
    </source>
</evidence>
<dbReference type="Pfam" id="PF13480">
    <property type="entry name" value="Acetyltransf_6"/>
    <property type="match status" value="1"/>
</dbReference>